<comment type="similarity">
    <text evidence="1">Belongs to the SIP oxidoreductase family.</text>
</comment>
<dbReference type="PANTHER" id="PTHR30157:SF0">
    <property type="entry name" value="NADPH-DEPENDENT FERRIC-CHELATE REDUCTASE"/>
    <property type="match status" value="1"/>
</dbReference>
<accession>A0A934SBW0</accession>
<sequence>MPTISTTLVLSPLPAIEALGQRAAAMGAEVRRDGDQIEVQGAASRVRAGARGDNLSLELIADTDEDLLKIRGLIEAFVTAHGITDIDWKGAKPRKSRLTMARALSCTRISPSFCRVRLAGDFSAFRDGGLHFRLLIAPDGALLPEPGADGDLVWPGGIDAWHRPPYTIRAMSAEADWMDFDIFLHAGGRVTEWTEDLRPGDPVALTGPGGKGIRPARWLGLAGDETALPVILRAIEAADPETQGHASILIAESADIQPVTAPPGLRLEWVLRSEGRSLLDLFRALPTPPETDRFMFFAGERQDAAVAREHAKSLGMTAGEYHCAAYWTEGWTPPLSQKQARR</sequence>
<gene>
    <name evidence="3" type="ORF">JJJ17_08500</name>
</gene>
<evidence type="ECO:0000259" key="2">
    <source>
        <dbReference type="PROSITE" id="PS51384"/>
    </source>
</evidence>
<dbReference type="AlphaFoldDB" id="A0A934SBW0"/>
<dbReference type="EMBL" id="JAEPRQ010000002">
    <property type="protein sequence ID" value="MBK4215961.1"/>
    <property type="molecule type" value="Genomic_DNA"/>
</dbReference>
<keyword evidence="4" id="KW-1185">Reference proteome</keyword>
<name>A0A934SBW0_9RHOB</name>
<dbReference type="PANTHER" id="PTHR30157">
    <property type="entry name" value="FERRIC REDUCTASE, NADPH-DEPENDENT"/>
    <property type="match status" value="1"/>
</dbReference>
<dbReference type="InterPro" id="IPR007037">
    <property type="entry name" value="SIP_rossman_dom"/>
</dbReference>
<dbReference type="InterPro" id="IPR013113">
    <property type="entry name" value="SIP_FAD-bd"/>
</dbReference>
<evidence type="ECO:0000256" key="1">
    <source>
        <dbReference type="ARBA" id="ARBA00035644"/>
    </source>
</evidence>
<evidence type="ECO:0000313" key="3">
    <source>
        <dbReference type="EMBL" id="MBK4215961.1"/>
    </source>
</evidence>
<dbReference type="InterPro" id="IPR039261">
    <property type="entry name" value="FNR_nucleotide-bd"/>
</dbReference>
<dbReference type="Pfam" id="PF08021">
    <property type="entry name" value="FAD_binding_9"/>
    <property type="match status" value="1"/>
</dbReference>
<dbReference type="GO" id="GO:0016491">
    <property type="term" value="F:oxidoreductase activity"/>
    <property type="evidence" value="ECO:0007669"/>
    <property type="project" value="InterPro"/>
</dbReference>
<dbReference type="SUPFAM" id="SSF63380">
    <property type="entry name" value="Riboflavin synthase domain-like"/>
    <property type="match status" value="1"/>
</dbReference>
<proteinExistence type="inferred from homology"/>
<dbReference type="InterPro" id="IPR039374">
    <property type="entry name" value="SIP_fam"/>
</dbReference>
<comment type="caution">
    <text evidence="3">The sequence shown here is derived from an EMBL/GenBank/DDBJ whole genome shotgun (WGS) entry which is preliminary data.</text>
</comment>
<dbReference type="Proteomes" id="UP000640485">
    <property type="component" value="Unassembled WGS sequence"/>
</dbReference>
<dbReference type="InterPro" id="IPR017927">
    <property type="entry name" value="FAD-bd_FR_type"/>
</dbReference>
<dbReference type="PROSITE" id="PS51384">
    <property type="entry name" value="FAD_FR"/>
    <property type="match status" value="1"/>
</dbReference>
<dbReference type="InterPro" id="IPR017938">
    <property type="entry name" value="Riboflavin_synthase-like_b-brl"/>
</dbReference>
<evidence type="ECO:0000313" key="4">
    <source>
        <dbReference type="Proteomes" id="UP000640485"/>
    </source>
</evidence>
<organism evidence="3 4">
    <name type="scientific">Paracoccus caeni</name>
    <dbReference type="NCBI Taxonomy" id="657651"/>
    <lineage>
        <taxon>Bacteria</taxon>
        <taxon>Pseudomonadati</taxon>
        <taxon>Pseudomonadota</taxon>
        <taxon>Alphaproteobacteria</taxon>
        <taxon>Rhodobacterales</taxon>
        <taxon>Paracoccaceae</taxon>
        <taxon>Paracoccus</taxon>
    </lineage>
</organism>
<dbReference type="RefSeq" id="WP_200685401.1">
    <property type="nucleotide sequence ID" value="NZ_JAEPRQ010000002.1"/>
</dbReference>
<dbReference type="Gene3D" id="3.40.50.80">
    <property type="entry name" value="Nucleotide-binding domain of ferredoxin-NADP reductase (FNR) module"/>
    <property type="match status" value="1"/>
</dbReference>
<dbReference type="CDD" id="cd06193">
    <property type="entry name" value="siderophore_interacting"/>
    <property type="match status" value="1"/>
</dbReference>
<protein>
    <submittedName>
        <fullName evidence="3">Siderophore-interacting protein</fullName>
    </submittedName>
</protein>
<reference evidence="3" key="1">
    <citation type="submission" date="2021-01" db="EMBL/GenBank/DDBJ databases">
        <title>Paracoccus amoyensis sp. nov., isolated from the surface seawater along the coast of Xiamen Island, China.</title>
        <authorList>
            <person name="Lyu L."/>
        </authorList>
    </citation>
    <scope>NUCLEOTIDE SEQUENCE</scope>
    <source>
        <strain evidence="3">MJ17</strain>
    </source>
</reference>
<feature type="domain" description="FAD-binding FR-type" evidence="2">
    <location>
        <begin position="91"/>
        <end position="215"/>
    </location>
</feature>
<dbReference type="Pfam" id="PF04954">
    <property type="entry name" value="SIP"/>
    <property type="match status" value="1"/>
</dbReference>
<dbReference type="Gene3D" id="2.40.30.10">
    <property type="entry name" value="Translation factors"/>
    <property type="match status" value="1"/>
</dbReference>